<feature type="repeat" description="TPR" evidence="19">
    <location>
        <begin position="352"/>
        <end position="385"/>
    </location>
</feature>
<dbReference type="Pfam" id="PF07719">
    <property type="entry name" value="TPR_2"/>
    <property type="match status" value="1"/>
</dbReference>
<dbReference type="InterPro" id="IPR001179">
    <property type="entry name" value="PPIase_FKBP_dom"/>
</dbReference>
<dbReference type="SMART" id="SM00028">
    <property type="entry name" value="TPR"/>
    <property type="match status" value="3"/>
</dbReference>
<evidence type="ECO:0000256" key="6">
    <source>
        <dbReference type="ARBA" id="ARBA00022481"/>
    </source>
</evidence>
<dbReference type="EMBL" id="OV696694">
    <property type="protein sequence ID" value="CAH1274629.1"/>
    <property type="molecule type" value="Genomic_DNA"/>
</dbReference>
<dbReference type="InterPro" id="IPR011990">
    <property type="entry name" value="TPR-like_helical_dom_sf"/>
</dbReference>
<dbReference type="GO" id="GO:0005874">
    <property type="term" value="C:microtubule"/>
    <property type="evidence" value="ECO:0007669"/>
    <property type="project" value="UniProtKB-KW"/>
</dbReference>
<keyword evidence="16 18" id="KW-0413">Isomerase</keyword>
<dbReference type="PROSITE" id="PS50059">
    <property type="entry name" value="FKBP_PPIASE"/>
    <property type="match status" value="2"/>
</dbReference>
<evidence type="ECO:0000256" key="7">
    <source>
        <dbReference type="ARBA" id="ARBA00022490"/>
    </source>
</evidence>
<feature type="domain" description="PPIase FKBP-type" evidence="21">
    <location>
        <begin position="46"/>
        <end position="134"/>
    </location>
</feature>
<keyword evidence="7" id="KW-0963">Cytoplasm</keyword>
<dbReference type="GO" id="GO:0005829">
    <property type="term" value="C:cytosol"/>
    <property type="evidence" value="ECO:0007669"/>
    <property type="project" value="UniProtKB-SubCell"/>
</dbReference>
<feature type="region of interest" description="Disordered" evidence="20">
    <location>
        <begin position="418"/>
        <end position="462"/>
    </location>
</feature>
<protein>
    <recommendedName>
        <fullName evidence="18">peptidylprolyl isomerase</fullName>
        <ecNumber evidence="18">5.2.1.8</ecNumber>
    </recommendedName>
</protein>
<keyword evidence="12" id="KW-0007">Acetylation</keyword>
<keyword evidence="15" id="KW-0206">Cytoskeleton</keyword>
<evidence type="ECO:0000256" key="19">
    <source>
        <dbReference type="PROSITE-ProRule" id="PRU00339"/>
    </source>
</evidence>
<keyword evidence="13 18" id="KW-0697">Rotamase</keyword>
<keyword evidence="17" id="KW-0539">Nucleus</keyword>
<comment type="subcellular location">
    <subcellularLocation>
        <location evidence="4">Cytoplasm</location>
        <location evidence="4">Cytoskeleton</location>
    </subcellularLocation>
    <subcellularLocation>
        <location evidence="5">Cytoplasm</location>
        <location evidence="5">Cytosol</location>
    </subcellularLocation>
    <subcellularLocation>
        <location evidence="3">Mitochondrion</location>
    </subcellularLocation>
    <subcellularLocation>
        <location evidence="2">Nucleus</location>
    </subcellularLocation>
</comment>
<evidence type="ECO:0000256" key="16">
    <source>
        <dbReference type="ARBA" id="ARBA00023235"/>
    </source>
</evidence>
<dbReference type="InterPro" id="IPR013105">
    <property type="entry name" value="TPR_2"/>
</dbReference>
<dbReference type="PANTHER" id="PTHR46512:SF9">
    <property type="entry name" value="PEPTIDYLPROLYL ISOMERASE"/>
    <property type="match status" value="1"/>
</dbReference>
<evidence type="ECO:0000259" key="21">
    <source>
        <dbReference type="PROSITE" id="PS50059"/>
    </source>
</evidence>
<feature type="repeat" description="TPR" evidence="19">
    <location>
        <begin position="318"/>
        <end position="351"/>
    </location>
</feature>
<dbReference type="Gene3D" id="1.25.40.10">
    <property type="entry name" value="Tetratricopeptide repeat domain"/>
    <property type="match status" value="1"/>
</dbReference>
<feature type="compositionally biased region" description="Polar residues" evidence="20">
    <location>
        <begin position="1"/>
        <end position="14"/>
    </location>
</feature>
<evidence type="ECO:0000256" key="2">
    <source>
        <dbReference type="ARBA" id="ARBA00004123"/>
    </source>
</evidence>
<evidence type="ECO:0000256" key="13">
    <source>
        <dbReference type="ARBA" id="ARBA00023110"/>
    </source>
</evidence>
<dbReference type="Pfam" id="PF00515">
    <property type="entry name" value="TPR_1"/>
    <property type="match status" value="1"/>
</dbReference>
<comment type="catalytic activity">
    <reaction evidence="1 18">
        <text>[protein]-peptidylproline (omega=180) = [protein]-peptidylproline (omega=0)</text>
        <dbReference type="Rhea" id="RHEA:16237"/>
        <dbReference type="Rhea" id="RHEA-COMP:10747"/>
        <dbReference type="Rhea" id="RHEA-COMP:10748"/>
        <dbReference type="ChEBI" id="CHEBI:83833"/>
        <dbReference type="ChEBI" id="CHEBI:83834"/>
        <dbReference type="EC" id="5.2.1.8"/>
    </reaction>
</comment>
<keyword evidence="6" id="KW-0488">Methylation</keyword>
<evidence type="ECO:0000256" key="14">
    <source>
        <dbReference type="ARBA" id="ARBA00023128"/>
    </source>
</evidence>
<evidence type="ECO:0000256" key="8">
    <source>
        <dbReference type="ARBA" id="ARBA00022553"/>
    </source>
</evidence>
<gene>
    <name evidence="22" type="primary">FKBP4</name>
    <name evidence="22" type="ORF">BLAG_LOCUS25582</name>
</gene>
<dbReference type="InterPro" id="IPR050754">
    <property type="entry name" value="FKBP4/5/8-like"/>
</dbReference>
<proteinExistence type="predicted"/>
<keyword evidence="14" id="KW-0496">Mitochondrion</keyword>
<keyword evidence="10" id="KW-0677">Repeat</keyword>
<evidence type="ECO:0000256" key="9">
    <source>
        <dbReference type="ARBA" id="ARBA00022701"/>
    </source>
</evidence>
<dbReference type="Pfam" id="PF00254">
    <property type="entry name" value="FKBP_C"/>
    <property type="match status" value="2"/>
</dbReference>
<accession>A0A8K0AHE8</accession>
<evidence type="ECO:0000256" key="18">
    <source>
        <dbReference type="PROSITE-ProRule" id="PRU00277"/>
    </source>
</evidence>
<dbReference type="EC" id="5.2.1.8" evidence="18"/>
<dbReference type="SUPFAM" id="SSF54534">
    <property type="entry name" value="FKBP-like"/>
    <property type="match status" value="2"/>
</dbReference>
<dbReference type="FunFam" id="3.10.50.40:FF:000056">
    <property type="entry name" value="Peptidylprolyl isomerase"/>
    <property type="match status" value="1"/>
</dbReference>
<dbReference type="AlphaFoldDB" id="A0A8K0AHE8"/>
<evidence type="ECO:0000256" key="20">
    <source>
        <dbReference type="SAM" id="MobiDB-lite"/>
    </source>
</evidence>
<evidence type="ECO:0000256" key="10">
    <source>
        <dbReference type="ARBA" id="ARBA00022737"/>
    </source>
</evidence>
<dbReference type="GO" id="GO:0003755">
    <property type="term" value="F:peptidyl-prolyl cis-trans isomerase activity"/>
    <property type="evidence" value="ECO:0007669"/>
    <property type="project" value="UniProtKB-KW"/>
</dbReference>
<evidence type="ECO:0000256" key="1">
    <source>
        <dbReference type="ARBA" id="ARBA00000971"/>
    </source>
</evidence>
<name>A0A8K0AHE8_BRALA</name>
<dbReference type="GO" id="GO:0005634">
    <property type="term" value="C:nucleus"/>
    <property type="evidence" value="ECO:0007669"/>
    <property type="project" value="UniProtKB-SubCell"/>
</dbReference>
<sequence length="462" mass="51466">MAGNSSDQAATSVPGTDGDDITPNKDGGVLKKILRPGEGDELPLAEDRVSVHYVGTLTDGTKFDSSRDRDDKFEFTLGKGQVIKGWDLGVATMKRGELAQLTCTSHYAYGKRGSPPKIPEDATLIFEVELLDFYGEDISEEKEGGIVRRVIKKGVGYDRPKEGATAEIHLLGTYNGTVFEDRDVQYIVGETAEDNGIVEGVDYAVTKMKAEEKWRVQLKAQFAFGAEGKKDFNIPPNAQVEYEVELKTFEKVKESWQMDTTEKLEASDKVKAKGTTFFKGGKYKEALTQYKKVLDYLEFDADRIEDEEDKKRAGQLMLAAHLNLAMCYLKTGEPYEVINHCSKALEKDPDNEKAFFRRGQARFTIRDYEEAKSDFNAVLKIDPNNKAAKNQVTVILQHQKKEKEREKKLYGTMFEKMAAMDSGGDNRGRLGDNSSKLEGRETDGVDTDGTGRNDNESAAGEA</sequence>
<evidence type="ECO:0000313" key="23">
    <source>
        <dbReference type="Proteomes" id="UP000838412"/>
    </source>
</evidence>
<dbReference type="OrthoDB" id="433738at2759"/>
<dbReference type="FunFam" id="3.10.50.40:FF:000013">
    <property type="entry name" value="Peptidylprolyl isomerase"/>
    <property type="match status" value="1"/>
</dbReference>
<keyword evidence="8" id="KW-0597">Phosphoprotein</keyword>
<dbReference type="InterPro" id="IPR019734">
    <property type="entry name" value="TPR_rpt"/>
</dbReference>
<dbReference type="GO" id="GO:0005739">
    <property type="term" value="C:mitochondrion"/>
    <property type="evidence" value="ECO:0007669"/>
    <property type="project" value="UniProtKB-SubCell"/>
</dbReference>
<evidence type="ECO:0000256" key="3">
    <source>
        <dbReference type="ARBA" id="ARBA00004173"/>
    </source>
</evidence>
<evidence type="ECO:0000256" key="4">
    <source>
        <dbReference type="ARBA" id="ARBA00004245"/>
    </source>
</evidence>
<dbReference type="Proteomes" id="UP000838412">
    <property type="component" value="Chromosome 9"/>
</dbReference>
<reference evidence="22" key="1">
    <citation type="submission" date="2022-01" db="EMBL/GenBank/DDBJ databases">
        <authorList>
            <person name="Braso-Vives M."/>
        </authorList>
    </citation>
    <scope>NUCLEOTIDE SEQUENCE</scope>
</reference>
<evidence type="ECO:0000256" key="15">
    <source>
        <dbReference type="ARBA" id="ARBA00023212"/>
    </source>
</evidence>
<dbReference type="PANTHER" id="PTHR46512">
    <property type="entry name" value="PEPTIDYLPROLYL ISOMERASE"/>
    <property type="match status" value="1"/>
</dbReference>
<feature type="domain" description="PPIase FKBP-type" evidence="21">
    <location>
        <begin position="163"/>
        <end position="250"/>
    </location>
</feature>
<organism evidence="22 23">
    <name type="scientific">Branchiostoma lanceolatum</name>
    <name type="common">Common lancelet</name>
    <name type="synonym">Amphioxus lanceolatum</name>
    <dbReference type="NCBI Taxonomy" id="7740"/>
    <lineage>
        <taxon>Eukaryota</taxon>
        <taxon>Metazoa</taxon>
        <taxon>Chordata</taxon>
        <taxon>Cephalochordata</taxon>
        <taxon>Leptocardii</taxon>
        <taxon>Amphioxiformes</taxon>
        <taxon>Branchiostomatidae</taxon>
        <taxon>Branchiostoma</taxon>
    </lineage>
</organism>
<keyword evidence="9" id="KW-0493">Microtubule</keyword>
<keyword evidence="23" id="KW-1185">Reference proteome</keyword>
<feature type="region of interest" description="Disordered" evidence="20">
    <location>
        <begin position="1"/>
        <end position="37"/>
    </location>
</feature>
<dbReference type="SUPFAM" id="SSF48452">
    <property type="entry name" value="TPR-like"/>
    <property type="match status" value="1"/>
</dbReference>
<dbReference type="FunFam" id="1.25.40.10:FF:000008">
    <property type="entry name" value="Peptidylprolyl isomerase"/>
    <property type="match status" value="1"/>
</dbReference>
<evidence type="ECO:0000256" key="11">
    <source>
        <dbReference type="ARBA" id="ARBA00022803"/>
    </source>
</evidence>
<evidence type="ECO:0000256" key="12">
    <source>
        <dbReference type="ARBA" id="ARBA00022990"/>
    </source>
</evidence>
<keyword evidence="11 19" id="KW-0802">TPR repeat</keyword>
<dbReference type="Gene3D" id="3.10.50.40">
    <property type="match status" value="2"/>
</dbReference>
<evidence type="ECO:0000313" key="22">
    <source>
        <dbReference type="EMBL" id="CAH1274629.1"/>
    </source>
</evidence>
<dbReference type="PROSITE" id="PS50005">
    <property type="entry name" value="TPR"/>
    <property type="match status" value="2"/>
</dbReference>
<dbReference type="InterPro" id="IPR046357">
    <property type="entry name" value="PPIase_dom_sf"/>
</dbReference>
<feature type="compositionally biased region" description="Basic and acidic residues" evidence="20">
    <location>
        <begin position="424"/>
        <end position="455"/>
    </location>
</feature>
<evidence type="ECO:0000256" key="17">
    <source>
        <dbReference type="ARBA" id="ARBA00023242"/>
    </source>
</evidence>
<evidence type="ECO:0000256" key="5">
    <source>
        <dbReference type="ARBA" id="ARBA00004514"/>
    </source>
</evidence>